<dbReference type="HOGENOM" id="CLU_043177_0_0_1"/>
<name>F4SE18_MELLP</name>
<feature type="region of interest" description="Disordered" evidence="1">
    <location>
        <begin position="95"/>
        <end position="119"/>
    </location>
</feature>
<dbReference type="VEuPathDB" id="FungiDB:MELLADRAFT_87939"/>
<dbReference type="Proteomes" id="UP000001072">
    <property type="component" value="Unassembled WGS sequence"/>
</dbReference>
<dbReference type="KEGG" id="mlr:MELLADRAFT_87939"/>
<evidence type="ECO:0000256" key="1">
    <source>
        <dbReference type="SAM" id="MobiDB-lite"/>
    </source>
</evidence>
<feature type="compositionally biased region" description="Basic and acidic residues" evidence="1">
    <location>
        <begin position="95"/>
        <end position="113"/>
    </location>
</feature>
<gene>
    <name evidence="2" type="ORF">MELLADRAFT_87939</name>
</gene>
<dbReference type="AlphaFoldDB" id="F4SE18"/>
<evidence type="ECO:0000313" key="3">
    <source>
        <dbReference type="Proteomes" id="UP000001072"/>
    </source>
</evidence>
<sequence length="388" mass="43892">MARFGLQVEKLEVQWQAANGLRTGTGGGVCDAALELKRKHEWDDDSPKWVREKMVAFGKCPILKECKYYFELEPIFATRHGNTRLLVAHNLPHDTEDEDHHSYNHEDERDPLEHSPNSNLAYQDRQDRIPLEHSLNSNIVHDDTCQIDSDGLMEKLREMFDDDEGDRSRSPSLALTQTPYRHQLTSSTPLEQTASKISLVQSTAQSSIGKRYKKGSASQIQDLVQTQKVTRGGRGSASVEPRNRSFRGSESVEPNNEIKEEDFISMHEMKFDRMCNIADNLATMFPQAPKPVLDESQEKQKAKIELETAEVVLNNEKKKLELNEFDLGVKRDHHELEMQAKRADLEQQQTVGHARLISMLMKDNSLTLDEAVSAARAAAGIVASTRSS</sequence>
<protein>
    <submittedName>
        <fullName evidence="2">Uncharacterized protein</fullName>
    </submittedName>
</protein>
<accession>F4SE18</accession>
<dbReference type="EMBL" id="GL883327">
    <property type="protein sequence ID" value="EGF97107.1"/>
    <property type="molecule type" value="Genomic_DNA"/>
</dbReference>
<dbReference type="InParanoid" id="F4SE18"/>
<keyword evidence="3" id="KW-1185">Reference proteome</keyword>
<reference evidence="3" key="1">
    <citation type="journal article" date="2011" name="Proc. Natl. Acad. Sci. U.S.A.">
        <title>Obligate biotrophy features unraveled by the genomic analysis of rust fungi.</title>
        <authorList>
            <person name="Duplessis S."/>
            <person name="Cuomo C.A."/>
            <person name="Lin Y.-C."/>
            <person name="Aerts A."/>
            <person name="Tisserant E."/>
            <person name="Veneault-Fourrey C."/>
            <person name="Joly D.L."/>
            <person name="Hacquard S."/>
            <person name="Amselem J."/>
            <person name="Cantarel B.L."/>
            <person name="Chiu R."/>
            <person name="Coutinho P.M."/>
            <person name="Feau N."/>
            <person name="Field M."/>
            <person name="Frey P."/>
            <person name="Gelhaye E."/>
            <person name="Goldberg J."/>
            <person name="Grabherr M.G."/>
            <person name="Kodira C.D."/>
            <person name="Kohler A."/>
            <person name="Kuees U."/>
            <person name="Lindquist E.A."/>
            <person name="Lucas S.M."/>
            <person name="Mago R."/>
            <person name="Mauceli E."/>
            <person name="Morin E."/>
            <person name="Murat C."/>
            <person name="Pangilinan J.L."/>
            <person name="Park R."/>
            <person name="Pearson M."/>
            <person name="Quesneville H."/>
            <person name="Rouhier N."/>
            <person name="Sakthikumar S."/>
            <person name="Salamov A.A."/>
            <person name="Schmutz J."/>
            <person name="Selles B."/>
            <person name="Shapiro H."/>
            <person name="Tanguay P."/>
            <person name="Tuskan G.A."/>
            <person name="Henrissat B."/>
            <person name="Van de Peer Y."/>
            <person name="Rouze P."/>
            <person name="Ellis J.G."/>
            <person name="Dodds P.N."/>
            <person name="Schein J.E."/>
            <person name="Zhong S."/>
            <person name="Hamelin R.C."/>
            <person name="Grigoriev I.V."/>
            <person name="Szabo L.J."/>
            <person name="Martin F."/>
        </authorList>
    </citation>
    <scope>NUCLEOTIDE SEQUENCE [LARGE SCALE GENOMIC DNA]</scope>
    <source>
        <strain evidence="3">98AG31 / pathotype 3-4-7</strain>
    </source>
</reference>
<dbReference type="RefSeq" id="XP_007419622.1">
    <property type="nucleotide sequence ID" value="XM_007419560.1"/>
</dbReference>
<dbReference type="GeneID" id="18934704"/>
<proteinExistence type="predicted"/>
<organism evidence="3">
    <name type="scientific">Melampsora larici-populina (strain 98AG31 / pathotype 3-4-7)</name>
    <name type="common">Poplar leaf rust fungus</name>
    <dbReference type="NCBI Taxonomy" id="747676"/>
    <lineage>
        <taxon>Eukaryota</taxon>
        <taxon>Fungi</taxon>
        <taxon>Dikarya</taxon>
        <taxon>Basidiomycota</taxon>
        <taxon>Pucciniomycotina</taxon>
        <taxon>Pucciniomycetes</taxon>
        <taxon>Pucciniales</taxon>
        <taxon>Melampsoraceae</taxon>
        <taxon>Melampsora</taxon>
    </lineage>
</organism>
<feature type="region of interest" description="Disordered" evidence="1">
    <location>
        <begin position="228"/>
        <end position="256"/>
    </location>
</feature>
<evidence type="ECO:0000313" key="2">
    <source>
        <dbReference type="EMBL" id="EGF97107.1"/>
    </source>
</evidence>